<dbReference type="EMBL" id="UGXK01000001">
    <property type="protein sequence ID" value="SUG70975.1"/>
    <property type="molecule type" value="Genomic_DNA"/>
</dbReference>
<gene>
    <name evidence="1" type="ORF">NCTC5798_02116</name>
</gene>
<name>A0A379US74_SALET</name>
<sequence length="30" mass="3267">MSTENTLSVADLAVKMSATWYRISPPPSGR</sequence>
<dbReference type="AlphaFoldDB" id="A0A379US74"/>
<proteinExistence type="predicted"/>
<organism evidence="1 2">
    <name type="scientific">Salmonella enterica I</name>
    <dbReference type="NCBI Taxonomy" id="59201"/>
    <lineage>
        <taxon>Bacteria</taxon>
        <taxon>Pseudomonadati</taxon>
        <taxon>Pseudomonadota</taxon>
        <taxon>Gammaproteobacteria</taxon>
        <taxon>Enterobacterales</taxon>
        <taxon>Enterobacteriaceae</taxon>
        <taxon>Salmonella</taxon>
    </lineage>
</organism>
<evidence type="ECO:0000313" key="2">
    <source>
        <dbReference type="Proteomes" id="UP000255534"/>
    </source>
</evidence>
<evidence type="ECO:0000313" key="1">
    <source>
        <dbReference type="EMBL" id="SUG70975.1"/>
    </source>
</evidence>
<protein>
    <submittedName>
        <fullName evidence="1">Uncharacterized protein</fullName>
    </submittedName>
</protein>
<accession>A0A379US74</accession>
<dbReference type="Proteomes" id="UP000255534">
    <property type="component" value="Unassembled WGS sequence"/>
</dbReference>
<reference evidence="1 2" key="1">
    <citation type="submission" date="2018-06" db="EMBL/GenBank/DDBJ databases">
        <authorList>
            <consortium name="Pathogen Informatics"/>
            <person name="Doyle S."/>
        </authorList>
    </citation>
    <scope>NUCLEOTIDE SEQUENCE [LARGE SCALE GENOMIC DNA]</scope>
    <source>
        <strain evidence="1 2">NCTC5798</strain>
    </source>
</reference>